<dbReference type="InterPro" id="IPR020039">
    <property type="entry name" value="PseF"/>
</dbReference>
<dbReference type="PANTHER" id="PTHR21485:SF6">
    <property type="entry name" value="N-ACYLNEURAMINATE CYTIDYLYLTRANSFERASE-RELATED"/>
    <property type="match status" value="1"/>
</dbReference>
<dbReference type="Pfam" id="PF02348">
    <property type="entry name" value="CTP_transf_3"/>
    <property type="match status" value="1"/>
</dbReference>
<comment type="caution">
    <text evidence="1">The sequence shown here is derived from an EMBL/GenBank/DDBJ whole genome shotgun (WGS) entry which is preliminary data.</text>
</comment>
<dbReference type="InterPro" id="IPR029044">
    <property type="entry name" value="Nucleotide-diphossugar_trans"/>
</dbReference>
<dbReference type="PANTHER" id="PTHR21485">
    <property type="entry name" value="HAD SUPERFAMILY MEMBERS CMAS AND KDSC"/>
    <property type="match status" value="1"/>
</dbReference>
<dbReference type="InterPro" id="IPR003329">
    <property type="entry name" value="Cytidylyl_trans"/>
</dbReference>
<dbReference type="NCBIfam" id="TIGR03584">
    <property type="entry name" value="PseF"/>
    <property type="match status" value="1"/>
</dbReference>
<dbReference type="InterPro" id="IPR050793">
    <property type="entry name" value="CMP-NeuNAc_synthase"/>
</dbReference>
<dbReference type="GO" id="GO:0016779">
    <property type="term" value="F:nucleotidyltransferase activity"/>
    <property type="evidence" value="ECO:0007669"/>
    <property type="project" value="UniProtKB-KW"/>
</dbReference>
<evidence type="ECO:0000313" key="1">
    <source>
        <dbReference type="EMBL" id="GGC07638.1"/>
    </source>
</evidence>
<keyword evidence="2" id="KW-1185">Reference proteome</keyword>
<sequence>MSRTVAIIPARGGSKRIPRKNIRDFAGQPLIAYSIKAAQESGVCDRVIVSTDDDEIADVARSFGAEIPFIRPPSLADDLTGTGAVVEHAVRWLTERGADPEFVCCIYATAPLISAERLSAAFKLLEAQPDMLHAFSVGRFSYPVHRGLLRDGDGVRMLYPEHLMTRSQDLPEVLHDAGQFYWSRLGQKQNVPMFGPLSIPILLPDWQVKDIDTEEDWCHAEILYKVIQAERS</sequence>
<dbReference type="Proteomes" id="UP000629025">
    <property type="component" value="Unassembled WGS sequence"/>
</dbReference>
<accession>A0ABQ1KQV5</accession>
<keyword evidence="1" id="KW-0808">Transferase</keyword>
<gene>
    <name evidence="1" type="primary">rkpN</name>
    <name evidence="1" type="ORF">GCM10011352_37400</name>
</gene>
<proteinExistence type="predicted"/>
<keyword evidence="1" id="KW-0548">Nucleotidyltransferase</keyword>
<dbReference type="Gene3D" id="3.90.550.10">
    <property type="entry name" value="Spore Coat Polysaccharide Biosynthesis Protein SpsA, Chain A"/>
    <property type="match status" value="1"/>
</dbReference>
<dbReference type="RefSeq" id="WP_188751143.1">
    <property type="nucleotide sequence ID" value="NZ_BMIJ01000008.1"/>
</dbReference>
<organism evidence="1 2">
    <name type="scientific">Marinobacterium zhoushanense</name>
    <dbReference type="NCBI Taxonomy" id="1679163"/>
    <lineage>
        <taxon>Bacteria</taxon>
        <taxon>Pseudomonadati</taxon>
        <taxon>Pseudomonadota</taxon>
        <taxon>Gammaproteobacteria</taxon>
        <taxon>Oceanospirillales</taxon>
        <taxon>Oceanospirillaceae</taxon>
        <taxon>Marinobacterium</taxon>
    </lineage>
</organism>
<dbReference type="CDD" id="cd02513">
    <property type="entry name" value="CMP-NeuAc_Synthase"/>
    <property type="match status" value="1"/>
</dbReference>
<name>A0ABQ1KQV5_9GAMM</name>
<reference evidence="2" key="1">
    <citation type="journal article" date="2019" name="Int. J. Syst. Evol. Microbiol.">
        <title>The Global Catalogue of Microorganisms (GCM) 10K type strain sequencing project: providing services to taxonomists for standard genome sequencing and annotation.</title>
        <authorList>
            <consortium name="The Broad Institute Genomics Platform"/>
            <consortium name="The Broad Institute Genome Sequencing Center for Infectious Disease"/>
            <person name="Wu L."/>
            <person name="Ma J."/>
        </authorList>
    </citation>
    <scope>NUCLEOTIDE SEQUENCE [LARGE SCALE GENOMIC DNA]</scope>
    <source>
        <strain evidence="2">CGMCC 1.15341</strain>
    </source>
</reference>
<protein>
    <submittedName>
        <fullName evidence="1">Pseudaminic acid cytidylyltransferase</fullName>
    </submittedName>
</protein>
<dbReference type="SUPFAM" id="SSF53448">
    <property type="entry name" value="Nucleotide-diphospho-sugar transferases"/>
    <property type="match status" value="1"/>
</dbReference>
<dbReference type="EMBL" id="BMIJ01000008">
    <property type="protein sequence ID" value="GGC07638.1"/>
    <property type="molecule type" value="Genomic_DNA"/>
</dbReference>
<evidence type="ECO:0000313" key="2">
    <source>
        <dbReference type="Proteomes" id="UP000629025"/>
    </source>
</evidence>